<keyword evidence="3" id="KW-1185">Reference proteome</keyword>
<name>A0ABP7GMD2_9ACTN</name>
<keyword evidence="1" id="KW-0472">Membrane</keyword>
<sequence length="43" mass="4401">MSAGAIAMMLIAIAIVWGGLIAAVLQLRRHPQPPEDSTGDTAG</sequence>
<evidence type="ECO:0008006" key="4">
    <source>
        <dbReference type="Google" id="ProtNLM"/>
    </source>
</evidence>
<accession>A0ABP7GMD2</accession>
<reference evidence="3" key="1">
    <citation type="journal article" date="2019" name="Int. J. Syst. Evol. Microbiol.">
        <title>The Global Catalogue of Microorganisms (GCM) 10K type strain sequencing project: providing services to taxonomists for standard genome sequencing and annotation.</title>
        <authorList>
            <consortium name="The Broad Institute Genomics Platform"/>
            <consortium name="The Broad Institute Genome Sequencing Center for Infectious Disease"/>
            <person name="Wu L."/>
            <person name="Ma J."/>
        </authorList>
    </citation>
    <scope>NUCLEOTIDE SEQUENCE [LARGE SCALE GENOMIC DNA]</scope>
    <source>
        <strain evidence="3">JCM 17137</strain>
    </source>
</reference>
<dbReference type="InterPro" id="IPR031596">
    <property type="entry name" value="MaAIMP_sms"/>
</dbReference>
<organism evidence="2 3">
    <name type="scientific">Salinactinospora qingdaonensis</name>
    <dbReference type="NCBI Taxonomy" id="702744"/>
    <lineage>
        <taxon>Bacteria</taxon>
        <taxon>Bacillati</taxon>
        <taxon>Actinomycetota</taxon>
        <taxon>Actinomycetes</taxon>
        <taxon>Streptosporangiales</taxon>
        <taxon>Nocardiopsidaceae</taxon>
        <taxon>Salinactinospora</taxon>
    </lineage>
</organism>
<protein>
    <recommendedName>
        <fullName evidence="4">Methionine and alanine importer, small subunit</fullName>
    </recommendedName>
</protein>
<keyword evidence="1" id="KW-1133">Transmembrane helix</keyword>
<evidence type="ECO:0000256" key="1">
    <source>
        <dbReference type="SAM" id="Phobius"/>
    </source>
</evidence>
<dbReference type="Proteomes" id="UP001500908">
    <property type="component" value="Unassembled WGS sequence"/>
</dbReference>
<feature type="transmembrane region" description="Helical" evidence="1">
    <location>
        <begin position="6"/>
        <end position="25"/>
    </location>
</feature>
<proteinExistence type="predicted"/>
<dbReference type="RefSeq" id="WP_344977379.1">
    <property type="nucleotide sequence ID" value="NZ_BAABDD010000052.1"/>
</dbReference>
<dbReference type="Pfam" id="PF16951">
    <property type="entry name" value="MaAIMP_sms"/>
    <property type="match status" value="1"/>
</dbReference>
<gene>
    <name evidence="2" type="ORF">GCM10022402_49410</name>
</gene>
<evidence type="ECO:0000313" key="3">
    <source>
        <dbReference type="Proteomes" id="UP001500908"/>
    </source>
</evidence>
<evidence type="ECO:0000313" key="2">
    <source>
        <dbReference type="EMBL" id="GAA3766342.1"/>
    </source>
</evidence>
<keyword evidence="1" id="KW-0812">Transmembrane</keyword>
<comment type="caution">
    <text evidence="2">The sequence shown here is derived from an EMBL/GenBank/DDBJ whole genome shotgun (WGS) entry which is preliminary data.</text>
</comment>
<dbReference type="EMBL" id="BAABDD010000052">
    <property type="protein sequence ID" value="GAA3766342.1"/>
    <property type="molecule type" value="Genomic_DNA"/>
</dbReference>
<dbReference type="NCBIfam" id="NF033493">
    <property type="entry name" value="MetS_like_NSS"/>
    <property type="match status" value="1"/>
</dbReference>